<reference evidence="3" key="1">
    <citation type="submission" date="2022-01" db="EMBL/GenBank/DDBJ databases">
        <authorList>
            <person name="Braso-Vives M."/>
        </authorList>
    </citation>
    <scope>NUCLEOTIDE SEQUENCE</scope>
</reference>
<feature type="domain" description="JmjC" evidence="2">
    <location>
        <begin position="127"/>
        <end position="292"/>
    </location>
</feature>
<dbReference type="Pfam" id="PF13621">
    <property type="entry name" value="Cupin_8"/>
    <property type="match status" value="1"/>
</dbReference>
<evidence type="ECO:0000313" key="4">
    <source>
        <dbReference type="Proteomes" id="UP000838412"/>
    </source>
</evidence>
<dbReference type="InterPro" id="IPR041667">
    <property type="entry name" value="Cupin_8"/>
</dbReference>
<dbReference type="FunFam" id="2.60.120.650:FF:000025">
    <property type="entry name" value="Lysine-specific demethylase 8"/>
    <property type="match status" value="1"/>
</dbReference>
<organism evidence="3 4">
    <name type="scientific">Branchiostoma lanceolatum</name>
    <name type="common">Common lancelet</name>
    <name type="synonym">Amphioxus lanceolatum</name>
    <dbReference type="NCBI Taxonomy" id="7740"/>
    <lineage>
        <taxon>Eukaryota</taxon>
        <taxon>Metazoa</taxon>
        <taxon>Chordata</taxon>
        <taxon>Cephalochordata</taxon>
        <taxon>Leptocardii</taxon>
        <taxon>Amphioxiformes</taxon>
        <taxon>Branchiostomatidae</taxon>
        <taxon>Branchiostoma</taxon>
    </lineage>
</organism>
<name>A0A8K0E8J3_BRALA</name>
<keyword evidence="1" id="KW-0732">Signal</keyword>
<dbReference type="PROSITE" id="PS51184">
    <property type="entry name" value="JMJC"/>
    <property type="match status" value="1"/>
</dbReference>
<gene>
    <name evidence="3" type="primary">KDM8</name>
    <name evidence="3" type="ORF">BLAG_LOCUS7299</name>
</gene>
<dbReference type="InterPro" id="IPR003347">
    <property type="entry name" value="JmjC_dom"/>
</dbReference>
<dbReference type="EMBL" id="OV696699">
    <property type="protein sequence ID" value="CAH1244729.1"/>
    <property type="molecule type" value="Genomic_DNA"/>
</dbReference>
<evidence type="ECO:0000259" key="2">
    <source>
        <dbReference type="PROSITE" id="PS51184"/>
    </source>
</evidence>
<dbReference type="OrthoDB" id="415358at2759"/>
<dbReference type="PANTHER" id="PTHR12461:SF27">
    <property type="entry name" value="JMJC DOMAIN-CONTAINING PROTEIN"/>
    <property type="match status" value="1"/>
</dbReference>
<dbReference type="PANTHER" id="PTHR12461">
    <property type="entry name" value="HYPOXIA-INDUCIBLE FACTOR 1 ALPHA INHIBITOR-RELATED"/>
    <property type="match status" value="1"/>
</dbReference>
<dbReference type="InterPro" id="IPR011992">
    <property type="entry name" value="EF-hand-dom_pair"/>
</dbReference>
<evidence type="ECO:0000313" key="3">
    <source>
        <dbReference type="EMBL" id="CAH1244729.1"/>
    </source>
</evidence>
<accession>A0A8K0E8J3</accession>
<proteinExistence type="predicted"/>
<feature type="signal peptide" evidence="1">
    <location>
        <begin position="1"/>
        <end position="21"/>
    </location>
</feature>
<dbReference type="Proteomes" id="UP000838412">
    <property type="component" value="Chromosome 14"/>
</dbReference>
<evidence type="ECO:0000256" key="1">
    <source>
        <dbReference type="SAM" id="SignalP"/>
    </source>
</evidence>
<dbReference type="AlphaFoldDB" id="A0A8K0E8J3"/>
<dbReference type="SUPFAM" id="SSF47473">
    <property type="entry name" value="EF-hand"/>
    <property type="match status" value="1"/>
</dbReference>
<keyword evidence="4" id="KW-1185">Reference proteome</keyword>
<protein>
    <submittedName>
        <fullName evidence="3">KDM8 protein</fullName>
    </submittedName>
</protein>
<dbReference type="Gene3D" id="2.60.120.650">
    <property type="entry name" value="Cupin"/>
    <property type="match status" value="1"/>
</dbReference>
<feature type="chain" id="PRO_5035475438" evidence="1">
    <location>
        <begin position="22"/>
        <end position="530"/>
    </location>
</feature>
<dbReference type="SMART" id="SM00558">
    <property type="entry name" value="JmjC"/>
    <property type="match status" value="1"/>
</dbReference>
<dbReference type="SUPFAM" id="SSF51197">
    <property type="entry name" value="Clavaminate synthase-like"/>
    <property type="match status" value="1"/>
</dbReference>
<sequence>MDPVWKFLLLLAVCGSHSVTGDSALPVGHLQPLGGHRPPDVPIDELHTIPHPREFWDKYVKHEKAVILRGAAKNSPAFTLWTEEYLRDNYGKLEVRLEGKREKNGPSPIGAKGIIGRDTIGHFIETYQNKDAYLVSQLPTDMYHEVLVQPCLTCGSFRKNLVEIDLWMSSNGGSSVLHKDAFNSMNCLYNGTKHWKLIERKYEPLLHKAWEPSREVGGYSEVNVHKVDLLKHPNMAKVHWSNFTINAGDCLYLPKSYWHQVESVGDVNLAVAILFARLEEFDDSDCDTQKVEYTPLSELEVMWNWAGYGNMTMGHADLEESIRSLLQEKTDEVDGGTGKLTKDDLFNDLKLQMPEYDDDVLMMKAERAFAALDVNSKGYLDSDDVEALDWDTLRVFTLEFENQEPSNTELYEYSYIYAHEIMSTIVKLAKKDGELTRSDFIHAYTTELWGSEKFGTEIFDRLVEGQDHDEDVVQDLTVGKIEYALENWIIRIKPEMTPEMDEEYQEKTKEREDNSGVLNVVGDAEVHTEL</sequence>